<evidence type="ECO:0000256" key="26">
    <source>
        <dbReference type="ARBA" id="ARBA00060592"/>
    </source>
</evidence>
<dbReference type="GO" id="GO:0006508">
    <property type="term" value="P:proteolysis"/>
    <property type="evidence" value="ECO:0007669"/>
    <property type="project" value="UniProtKB-KW"/>
</dbReference>
<evidence type="ECO:0000256" key="13">
    <source>
        <dbReference type="ARBA" id="ARBA00022692"/>
    </source>
</evidence>
<keyword evidence="18 28" id="KW-1133">Transmembrane helix</keyword>
<evidence type="ECO:0000256" key="27">
    <source>
        <dbReference type="SAM" id="MobiDB-lite"/>
    </source>
</evidence>
<keyword evidence="16" id="KW-0735">Signal-anchor</keyword>
<evidence type="ECO:0000256" key="28">
    <source>
        <dbReference type="SAM" id="Phobius"/>
    </source>
</evidence>
<evidence type="ECO:0000256" key="14">
    <source>
        <dbReference type="ARBA" id="ARBA00022801"/>
    </source>
</evidence>
<comment type="catalytic activity">
    <reaction evidence="25">
        <text>[GlcNAc-(1-&gt;4)-Mur2Ac(oyl-L-Ala-gamma-D-Glu-L-Lys-D-Ala-D-Ala)](n)-di-trans,octa-cis-undecaprenyl diphosphate + beta-D-GlcNAc-(1-&gt;4)-Mur2Ac(oyl-L-Ala-gamma-D-Glu-L-Lys-D-Ala-D-Ala)-di-trans,octa-cis-undecaprenyl diphosphate = [GlcNAc-(1-&gt;4)-Mur2Ac(oyl-L-Ala-gamma-D-Glu-L-Lys-D-Ala-D-Ala)](n+1)-di-trans,octa-cis-undecaprenyl diphosphate + di-trans,octa-cis-undecaprenyl diphosphate + H(+)</text>
        <dbReference type="Rhea" id="RHEA:23708"/>
        <dbReference type="Rhea" id="RHEA-COMP:9602"/>
        <dbReference type="Rhea" id="RHEA-COMP:9603"/>
        <dbReference type="ChEBI" id="CHEBI:15378"/>
        <dbReference type="ChEBI" id="CHEBI:58405"/>
        <dbReference type="ChEBI" id="CHEBI:60033"/>
        <dbReference type="ChEBI" id="CHEBI:78435"/>
        <dbReference type="EC" id="2.4.99.28"/>
    </reaction>
</comment>
<evidence type="ECO:0000256" key="21">
    <source>
        <dbReference type="ARBA" id="ARBA00023268"/>
    </source>
</evidence>
<keyword evidence="7" id="KW-1003">Cell membrane</keyword>
<dbReference type="InterPro" id="IPR050396">
    <property type="entry name" value="Glycosyltr_51/Transpeptidase"/>
</dbReference>
<keyword evidence="20" id="KW-0046">Antibiotic resistance</keyword>
<dbReference type="EC" id="2.4.99.28" evidence="24"/>
<keyword evidence="15" id="KW-0133">Cell shape</keyword>
<evidence type="ECO:0000256" key="3">
    <source>
        <dbReference type="ARBA" id="ARBA00007090"/>
    </source>
</evidence>
<evidence type="ECO:0000259" key="31">
    <source>
        <dbReference type="Pfam" id="PF17092"/>
    </source>
</evidence>
<dbReference type="GO" id="GO:0008658">
    <property type="term" value="F:penicillin binding"/>
    <property type="evidence" value="ECO:0007669"/>
    <property type="project" value="InterPro"/>
</dbReference>
<evidence type="ECO:0000256" key="18">
    <source>
        <dbReference type="ARBA" id="ARBA00022989"/>
    </source>
</evidence>
<feature type="transmembrane region" description="Helical" evidence="28">
    <location>
        <begin position="26"/>
        <end position="50"/>
    </location>
</feature>
<evidence type="ECO:0000256" key="12">
    <source>
        <dbReference type="ARBA" id="ARBA00022679"/>
    </source>
</evidence>
<evidence type="ECO:0000256" key="25">
    <source>
        <dbReference type="ARBA" id="ARBA00049902"/>
    </source>
</evidence>
<dbReference type="AlphaFoldDB" id="A0A916T9Q3"/>
<dbReference type="PANTHER" id="PTHR32282:SF27">
    <property type="entry name" value="PENICILLIN-BINDING PROTEIN 1A"/>
    <property type="match status" value="1"/>
</dbReference>
<reference evidence="32" key="2">
    <citation type="submission" date="2020-09" db="EMBL/GenBank/DDBJ databases">
        <authorList>
            <person name="Sun Q."/>
            <person name="Zhou Y."/>
        </authorList>
    </citation>
    <scope>NUCLEOTIDE SEQUENCE</scope>
    <source>
        <strain evidence="32">CGMCC 1.15330</strain>
    </source>
</reference>
<feature type="region of interest" description="Disordered" evidence="27">
    <location>
        <begin position="787"/>
        <end position="829"/>
    </location>
</feature>
<keyword evidence="9" id="KW-0121">Carboxypeptidase</keyword>
<comment type="pathway">
    <text evidence="2">Cell wall biogenesis; peptidoglycan biosynthesis.</text>
</comment>
<dbReference type="Proteomes" id="UP000623067">
    <property type="component" value="Unassembled WGS sequence"/>
</dbReference>
<comment type="catalytic activity">
    <reaction evidence="23">
        <text>Preferential cleavage: (Ac)2-L-Lys-D-Ala-|-D-Ala. Also transpeptidation of peptidyl-alanyl moieties that are N-acyl substituents of D-alanine.</text>
        <dbReference type="EC" id="3.4.16.4"/>
    </reaction>
</comment>
<dbReference type="InterPro" id="IPR023346">
    <property type="entry name" value="Lysozyme-like_dom_sf"/>
</dbReference>
<evidence type="ECO:0000256" key="4">
    <source>
        <dbReference type="ARBA" id="ARBA00007739"/>
    </source>
</evidence>
<dbReference type="GO" id="GO:0009252">
    <property type="term" value="P:peptidoglycan biosynthetic process"/>
    <property type="evidence" value="ECO:0007669"/>
    <property type="project" value="UniProtKB-KW"/>
</dbReference>
<keyword evidence="12" id="KW-0808">Transferase</keyword>
<accession>A0A916T9Q3</accession>
<dbReference type="FunFam" id="1.10.3810.10:FF:000003">
    <property type="entry name" value="Penicillin-binding protein 1a"/>
    <property type="match status" value="1"/>
</dbReference>
<evidence type="ECO:0000256" key="7">
    <source>
        <dbReference type="ARBA" id="ARBA00022475"/>
    </source>
</evidence>
<keyword evidence="10" id="KW-0645">Protease</keyword>
<dbReference type="RefSeq" id="WP_188659366.1">
    <property type="nucleotide sequence ID" value="NZ_BMIH01000003.1"/>
</dbReference>
<dbReference type="GO" id="GO:0030288">
    <property type="term" value="C:outer membrane-bounded periplasmic space"/>
    <property type="evidence" value="ECO:0007669"/>
    <property type="project" value="TreeGrafter"/>
</dbReference>
<evidence type="ECO:0000256" key="17">
    <source>
        <dbReference type="ARBA" id="ARBA00022984"/>
    </source>
</evidence>
<comment type="subcellular location">
    <subcellularLocation>
        <location evidence="1">Cell inner membrane</location>
        <topology evidence="1">Single-pass type II membrane protein</topology>
    </subcellularLocation>
</comment>
<protein>
    <recommendedName>
        <fullName evidence="6">Penicillin-binding protein 1A</fullName>
        <ecNumber evidence="24">2.4.99.28</ecNumber>
        <ecNumber evidence="5">3.4.16.4</ecNumber>
    </recommendedName>
</protein>
<keyword evidence="11" id="KW-0328">Glycosyltransferase</keyword>
<evidence type="ECO:0000256" key="24">
    <source>
        <dbReference type="ARBA" id="ARBA00044770"/>
    </source>
</evidence>
<feature type="domain" description="Penicillin-binding protein OB-like" evidence="31">
    <location>
        <begin position="344"/>
        <end position="442"/>
    </location>
</feature>
<evidence type="ECO:0000313" key="32">
    <source>
        <dbReference type="EMBL" id="GGB37060.1"/>
    </source>
</evidence>
<reference evidence="32" key="1">
    <citation type="journal article" date="2014" name="Int. J. Syst. Evol. Microbiol.">
        <title>Complete genome sequence of Corynebacterium casei LMG S-19264T (=DSM 44701T), isolated from a smear-ripened cheese.</title>
        <authorList>
            <consortium name="US DOE Joint Genome Institute (JGI-PGF)"/>
            <person name="Walter F."/>
            <person name="Albersmeier A."/>
            <person name="Kalinowski J."/>
            <person name="Ruckert C."/>
        </authorList>
    </citation>
    <scope>NUCLEOTIDE SEQUENCE</scope>
    <source>
        <strain evidence="32">CGMCC 1.15330</strain>
    </source>
</reference>
<dbReference type="GO" id="GO:0008360">
    <property type="term" value="P:regulation of cell shape"/>
    <property type="evidence" value="ECO:0007669"/>
    <property type="project" value="UniProtKB-KW"/>
</dbReference>
<dbReference type="GO" id="GO:0008955">
    <property type="term" value="F:peptidoglycan glycosyltransferase activity"/>
    <property type="evidence" value="ECO:0007669"/>
    <property type="project" value="UniProtKB-EC"/>
</dbReference>
<evidence type="ECO:0000256" key="23">
    <source>
        <dbReference type="ARBA" id="ARBA00034000"/>
    </source>
</evidence>
<dbReference type="GO" id="GO:0009002">
    <property type="term" value="F:serine-type D-Ala-D-Ala carboxypeptidase activity"/>
    <property type="evidence" value="ECO:0007669"/>
    <property type="project" value="UniProtKB-EC"/>
</dbReference>
<evidence type="ECO:0000256" key="22">
    <source>
        <dbReference type="ARBA" id="ARBA00023316"/>
    </source>
</evidence>
<dbReference type="Gene3D" id="3.40.710.10">
    <property type="entry name" value="DD-peptidase/beta-lactamase superfamily"/>
    <property type="match status" value="1"/>
</dbReference>
<dbReference type="SUPFAM" id="SSF56601">
    <property type="entry name" value="beta-lactamase/transpeptidase-like"/>
    <property type="match status" value="1"/>
</dbReference>
<evidence type="ECO:0000256" key="5">
    <source>
        <dbReference type="ARBA" id="ARBA00012448"/>
    </source>
</evidence>
<evidence type="ECO:0000259" key="30">
    <source>
        <dbReference type="Pfam" id="PF00912"/>
    </source>
</evidence>
<comment type="pathway">
    <text evidence="26">Glycan biosynthesis.</text>
</comment>
<dbReference type="Pfam" id="PF00905">
    <property type="entry name" value="Transpeptidase"/>
    <property type="match status" value="1"/>
</dbReference>
<organism evidence="32 33">
    <name type="scientific">Sphingomonas metalli</name>
    <dbReference type="NCBI Taxonomy" id="1779358"/>
    <lineage>
        <taxon>Bacteria</taxon>
        <taxon>Pseudomonadati</taxon>
        <taxon>Pseudomonadota</taxon>
        <taxon>Alphaproteobacteria</taxon>
        <taxon>Sphingomonadales</taxon>
        <taxon>Sphingomonadaceae</taxon>
        <taxon>Sphingomonas</taxon>
    </lineage>
</organism>
<keyword evidence="22" id="KW-0961">Cell wall biogenesis/degradation</keyword>
<dbReference type="EMBL" id="BMIH01000003">
    <property type="protein sequence ID" value="GGB37060.1"/>
    <property type="molecule type" value="Genomic_DNA"/>
</dbReference>
<keyword evidence="17" id="KW-0573">Peptidoglycan synthesis</keyword>
<evidence type="ECO:0000256" key="10">
    <source>
        <dbReference type="ARBA" id="ARBA00022670"/>
    </source>
</evidence>
<evidence type="ECO:0000256" key="9">
    <source>
        <dbReference type="ARBA" id="ARBA00022645"/>
    </source>
</evidence>
<evidence type="ECO:0000256" key="16">
    <source>
        <dbReference type="ARBA" id="ARBA00022968"/>
    </source>
</evidence>
<dbReference type="GO" id="GO:0046677">
    <property type="term" value="P:response to antibiotic"/>
    <property type="evidence" value="ECO:0007669"/>
    <property type="project" value="UniProtKB-KW"/>
</dbReference>
<feature type="compositionally biased region" description="Low complexity" evidence="27">
    <location>
        <begin position="798"/>
        <end position="816"/>
    </location>
</feature>
<evidence type="ECO:0000313" key="33">
    <source>
        <dbReference type="Proteomes" id="UP000623067"/>
    </source>
</evidence>
<dbReference type="InterPro" id="IPR036950">
    <property type="entry name" value="PBP_transglycosylase"/>
</dbReference>
<dbReference type="GO" id="GO:0071555">
    <property type="term" value="P:cell wall organization"/>
    <property type="evidence" value="ECO:0007669"/>
    <property type="project" value="UniProtKB-KW"/>
</dbReference>
<keyword evidence="19 28" id="KW-0472">Membrane</keyword>
<sequence length="829" mass="90692">MTVTTATPSSAPGRLGAAWRGAWGRWWVKALAGLVALGLVTLLLLWLLVVRGLPSVDQLRSYEPPLPTHVRGTDGNPVHTYARERRVELAYAEYPPLLVKAFLAAEDRTFFEHHGLDYPGLVRAAWQGLVSGNTPRGTSTITQQVAKNLLVGNEASYGRKLKEAILAWKIEDTLTKEQILELYLNQIALGRNAFGVEAASHAYFDKELGELSLAQMAYLAILPKGPSNYDPFRHTDRALERRGYVLREMLRNDFITRAQYDAAMAEPIGAVLRRTPRFESVGGYFVEEVRRELIARFGETAKATPNSVYEGGLWVRTSLDTRLQGLAAEALRAGLIRYESGRGWAGPIRHLDFDEGRWQQALLNTNIGLDYADWRAAVAIAREGDGWTIGFADGRTGTLPRGNALVPRRGTDTPAFSTIRAGDLIAVAPAGSQWALRSVPRISGGFVVEEPGTGRVLAMQGGFDARLQAFNRATQAQRQPGSTIKPIVYSAALESGMTPASIIVDGPFCVYQGARLGQKCFRNFANMRSAGPRTMRWGIEQSRNLMTVRTAAQIGMGRVVDVMKRMNVGTYSPYLAIALGAGETTVSRMVNAYAMLANQGRGLAEASLIDFVQDRHGKVIWPEGWRACDGCNAPAWNGGPMPRPAIRMRQAIDPQTAYQMVHITEGVIQRGTATTLRDLDRPMFGKTGTTTGPTDVWFIGGTPQFIGGLYIGYDNPRRLGAAEGGTVAAPIFKQFAVKAYEGLDKLPFRAPAGIRMVRIDRMSGKPVFGTFPDDNDPKPEVIWEAFKPETEPRRAARRAGPAAEPTAAASATPTAPRDSDFLQREGGIY</sequence>
<dbReference type="InterPro" id="IPR001264">
    <property type="entry name" value="Glyco_trans_51"/>
</dbReference>
<keyword evidence="33" id="KW-1185">Reference proteome</keyword>
<comment type="caution">
    <text evidence="32">The sequence shown here is derived from an EMBL/GenBank/DDBJ whole genome shotgun (WGS) entry which is preliminary data.</text>
</comment>
<dbReference type="InterPro" id="IPR031376">
    <property type="entry name" value="PCB_OB"/>
</dbReference>
<evidence type="ECO:0000256" key="1">
    <source>
        <dbReference type="ARBA" id="ARBA00004249"/>
    </source>
</evidence>
<dbReference type="PANTHER" id="PTHR32282">
    <property type="entry name" value="BINDING PROTEIN TRANSPEPTIDASE, PUTATIVE-RELATED"/>
    <property type="match status" value="1"/>
</dbReference>
<dbReference type="GO" id="GO:0005886">
    <property type="term" value="C:plasma membrane"/>
    <property type="evidence" value="ECO:0007669"/>
    <property type="project" value="UniProtKB-SubCell"/>
</dbReference>
<dbReference type="InterPro" id="IPR001460">
    <property type="entry name" value="PCN-bd_Tpept"/>
</dbReference>
<gene>
    <name evidence="32" type="ORF">GCM10011380_28070</name>
</gene>
<dbReference type="InterPro" id="IPR012338">
    <property type="entry name" value="Beta-lactam/transpept-like"/>
</dbReference>
<evidence type="ECO:0000259" key="29">
    <source>
        <dbReference type="Pfam" id="PF00905"/>
    </source>
</evidence>
<evidence type="ECO:0000256" key="19">
    <source>
        <dbReference type="ARBA" id="ARBA00023136"/>
    </source>
</evidence>
<keyword evidence="21" id="KW-0511">Multifunctional enzyme</keyword>
<evidence type="ECO:0000256" key="2">
    <source>
        <dbReference type="ARBA" id="ARBA00004752"/>
    </source>
</evidence>
<evidence type="ECO:0000256" key="15">
    <source>
        <dbReference type="ARBA" id="ARBA00022960"/>
    </source>
</evidence>
<dbReference type="EC" id="3.4.16.4" evidence="5"/>
<evidence type="ECO:0000256" key="11">
    <source>
        <dbReference type="ARBA" id="ARBA00022676"/>
    </source>
</evidence>
<proteinExistence type="inferred from homology"/>
<dbReference type="Pfam" id="PF17092">
    <property type="entry name" value="PCB_OB"/>
    <property type="match status" value="1"/>
</dbReference>
<dbReference type="Gene3D" id="1.10.3810.10">
    <property type="entry name" value="Biosynthetic peptidoglycan transglycosylase-like"/>
    <property type="match status" value="1"/>
</dbReference>
<comment type="similarity">
    <text evidence="3">In the C-terminal section; belongs to the transpeptidase family.</text>
</comment>
<keyword evidence="8" id="KW-0997">Cell inner membrane</keyword>
<comment type="similarity">
    <text evidence="4">In the N-terminal section; belongs to the glycosyltransferase 51 family.</text>
</comment>
<evidence type="ECO:0000256" key="20">
    <source>
        <dbReference type="ARBA" id="ARBA00023251"/>
    </source>
</evidence>
<evidence type="ECO:0000256" key="8">
    <source>
        <dbReference type="ARBA" id="ARBA00022519"/>
    </source>
</evidence>
<name>A0A916T9Q3_9SPHN</name>
<dbReference type="Pfam" id="PF00912">
    <property type="entry name" value="Transgly"/>
    <property type="match status" value="1"/>
</dbReference>
<feature type="domain" description="Penicillin-binding protein transpeptidase" evidence="29">
    <location>
        <begin position="444"/>
        <end position="735"/>
    </location>
</feature>
<keyword evidence="14" id="KW-0378">Hydrolase</keyword>
<evidence type="ECO:0000256" key="6">
    <source>
        <dbReference type="ARBA" id="ARBA00018638"/>
    </source>
</evidence>
<keyword evidence="13 28" id="KW-0812">Transmembrane</keyword>
<dbReference type="SUPFAM" id="SSF53955">
    <property type="entry name" value="Lysozyme-like"/>
    <property type="match status" value="1"/>
</dbReference>
<feature type="domain" description="Glycosyl transferase family 51" evidence="30">
    <location>
        <begin position="75"/>
        <end position="249"/>
    </location>
</feature>